<evidence type="ECO:0000313" key="1">
    <source>
        <dbReference type="EMBL" id="GAA3723832.1"/>
    </source>
</evidence>
<name>A0ABP7ES32_9FLAO</name>
<protein>
    <submittedName>
        <fullName evidence="1">Uncharacterized protein</fullName>
    </submittedName>
</protein>
<dbReference type="Proteomes" id="UP001501367">
    <property type="component" value="Unassembled WGS sequence"/>
</dbReference>
<organism evidence="1 2">
    <name type="scientific">Flavobacterium ginsengisoli</name>
    <dbReference type="NCBI Taxonomy" id="871694"/>
    <lineage>
        <taxon>Bacteria</taxon>
        <taxon>Pseudomonadati</taxon>
        <taxon>Bacteroidota</taxon>
        <taxon>Flavobacteriia</taxon>
        <taxon>Flavobacteriales</taxon>
        <taxon>Flavobacteriaceae</taxon>
        <taxon>Flavobacterium</taxon>
    </lineage>
</organism>
<accession>A0ABP7ES32</accession>
<proteinExistence type="predicted"/>
<dbReference type="RefSeq" id="WP_345156754.1">
    <property type="nucleotide sequence ID" value="NZ_BAABDT010000001.1"/>
</dbReference>
<evidence type="ECO:0000313" key="2">
    <source>
        <dbReference type="Proteomes" id="UP001501367"/>
    </source>
</evidence>
<keyword evidence="2" id="KW-1185">Reference proteome</keyword>
<sequence>MMKKEISLLFFFLCAFVYCQENDDFTKRLKALSTQSVTYYNIDGVDFSSQTYSYDFSEKSLKKIYRKFSIKDSDLKIKDESLSNNNIHVVKTQKITENLTQTNSYYFVEDNSKTITIIWFGYYNQIDKGFEKQYINRILKNEIPKEVFEPLIIDSIDFAGRKIKLGRNCSWTNINTVQCPYNGEINWSVHKDIESAKNAIDNQFIATKNRGGIKVNSEEQVAVIFEGIQTTAKKVIFDFTGMKSLMAGMSGGKTLTVYYVAEKVRNNYVGCVMSFWNNDNLTKDGLAPLLEEVMHLKI</sequence>
<comment type="caution">
    <text evidence="1">The sequence shown here is derived from an EMBL/GenBank/DDBJ whole genome shotgun (WGS) entry which is preliminary data.</text>
</comment>
<reference evidence="2" key="1">
    <citation type="journal article" date="2019" name="Int. J. Syst. Evol. Microbiol.">
        <title>The Global Catalogue of Microorganisms (GCM) 10K type strain sequencing project: providing services to taxonomists for standard genome sequencing and annotation.</title>
        <authorList>
            <consortium name="The Broad Institute Genomics Platform"/>
            <consortium name="The Broad Institute Genome Sequencing Center for Infectious Disease"/>
            <person name="Wu L."/>
            <person name="Ma J."/>
        </authorList>
    </citation>
    <scope>NUCLEOTIDE SEQUENCE [LARGE SCALE GENOMIC DNA]</scope>
    <source>
        <strain evidence="2">JCM 17336</strain>
    </source>
</reference>
<gene>
    <name evidence="1" type="ORF">GCM10022422_00890</name>
</gene>
<dbReference type="EMBL" id="BAABDT010000001">
    <property type="protein sequence ID" value="GAA3723832.1"/>
    <property type="molecule type" value="Genomic_DNA"/>
</dbReference>